<reference evidence="3" key="1">
    <citation type="submission" date="2018-06" db="EMBL/GenBank/DDBJ databases">
        <title>Genome assembly of Danube salmon.</title>
        <authorList>
            <person name="Macqueen D.J."/>
            <person name="Gundappa M.K."/>
        </authorList>
    </citation>
    <scope>NUCLEOTIDE SEQUENCE [LARGE SCALE GENOMIC DNA]</scope>
</reference>
<feature type="compositionally biased region" description="Polar residues" evidence="1">
    <location>
        <begin position="48"/>
        <end position="80"/>
    </location>
</feature>
<name>A0A4W5PAD2_9TELE</name>
<dbReference type="STRING" id="62062.ENSHHUP00000061636"/>
<evidence type="ECO:0000313" key="2">
    <source>
        <dbReference type="Ensembl" id="ENSHHUP00000061636.1"/>
    </source>
</evidence>
<sequence>IVRGKHHVTSPSALFPRLLSLSHCVCLPPSQGPDGTDPATETEESLGASDSTQRPADSQTHSFEGSSSIEAFSSDPTSSAPRMHQSSRRAPHPLPPRLNITQERGPHAQVQVCAYDSI</sequence>
<dbReference type="Proteomes" id="UP000314982">
    <property type="component" value="Unassembled WGS sequence"/>
</dbReference>
<organism evidence="2 3">
    <name type="scientific">Hucho hucho</name>
    <name type="common">huchen</name>
    <dbReference type="NCBI Taxonomy" id="62062"/>
    <lineage>
        <taxon>Eukaryota</taxon>
        <taxon>Metazoa</taxon>
        <taxon>Chordata</taxon>
        <taxon>Craniata</taxon>
        <taxon>Vertebrata</taxon>
        <taxon>Euteleostomi</taxon>
        <taxon>Actinopterygii</taxon>
        <taxon>Neopterygii</taxon>
        <taxon>Teleostei</taxon>
        <taxon>Protacanthopterygii</taxon>
        <taxon>Salmoniformes</taxon>
        <taxon>Salmonidae</taxon>
        <taxon>Salmoninae</taxon>
        <taxon>Hucho</taxon>
    </lineage>
</organism>
<feature type="region of interest" description="Disordered" evidence="1">
    <location>
        <begin position="26"/>
        <end position="118"/>
    </location>
</feature>
<dbReference type="AlphaFoldDB" id="A0A4W5PAD2"/>
<keyword evidence="3" id="KW-1185">Reference proteome</keyword>
<evidence type="ECO:0000313" key="3">
    <source>
        <dbReference type="Proteomes" id="UP000314982"/>
    </source>
</evidence>
<proteinExistence type="predicted"/>
<protein>
    <submittedName>
        <fullName evidence="2">Uncharacterized protein</fullName>
    </submittedName>
</protein>
<reference evidence="2" key="2">
    <citation type="submission" date="2025-08" db="UniProtKB">
        <authorList>
            <consortium name="Ensembl"/>
        </authorList>
    </citation>
    <scope>IDENTIFICATION</scope>
</reference>
<evidence type="ECO:0000256" key="1">
    <source>
        <dbReference type="SAM" id="MobiDB-lite"/>
    </source>
</evidence>
<dbReference type="Ensembl" id="ENSHHUT00000063723.1">
    <property type="protein sequence ID" value="ENSHHUP00000061636.1"/>
    <property type="gene ID" value="ENSHHUG00000036505.1"/>
</dbReference>
<reference evidence="2" key="3">
    <citation type="submission" date="2025-09" db="UniProtKB">
        <authorList>
            <consortium name="Ensembl"/>
        </authorList>
    </citation>
    <scope>IDENTIFICATION</scope>
</reference>
<accession>A0A4W5PAD2</accession>